<evidence type="ECO:0000256" key="1">
    <source>
        <dbReference type="SAM" id="MobiDB-lite"/>
    </source>
</evidence>
<proteinExistence type="predicted"/>
<dbReference type="OrthoDB" id="6086655at2759"/>
<keyword evidence="4" id="KW-1185">Reference proteome</keyword>
<sequence>MPFEIGGKGDPMHVTYKYVLNNDIRYMYSGYPLRYNGRQSPDYPNFDMLRLARESSDLKRKTLQISRFTDQNPFTLPRAPAFRDYSRHMVNGIVERLLTNTPRSSTSSLGKSYEDRRCVSQLREPLKKDMYPSYRSLSPEQVKTVSNRLYHTHTHMSNLKARDRDEVRNTLPIMKNKPDPDGIRRKPHRMHTHPWNTTGMPAVDT</sequence>
<evidence type="ECO:0000313" key="3">
    <source>
        <dbReference type="EMBL" id="KAH3799667.1"/>
    </source>
</evidence>
<dbReference type="EMBL" id="JAIWYP010000007">
    <property type="protein sequence ID" value="KAH3799667.1"/>
    <property type="molecule type" value="Genomic_DNA"/>
</dbReference>
<dbReference type="Proteomes" id="UP000828390">
    <property type="component" value="Unassembled WGS sequence"/>
</dbReference>
<organism evidence="2 4">
    <name type="scientific">Dreissena polymorpha</name>
    <name type="common">Zebra mussel</name>
    <name type="synonym">Mytilus polymorpha</name>
    <dbReference type="NCBI Taxonomy" id="45954"/>
    <lineage>
        <taxon>Eukaryota</taxon>
        <taxon>Metazoa</taxon>
        <taxon>Spiralia</taxon>
        <taxon>Lophotrochozoa</taxon>
        <taxon>Mollusca</taxon>
        <taxon>Bivalvia</taxon>
        <taxon>Autobranchia</taxon>
        <taxon>Heteroconchia</taxon>
        <taxon>Euheterodonta</taxon>
        <taxon>Imparidentia</taxon>
        <taxon>Neoheterodontei</taxon>
        <taxon>Myida</taxon>
        <taxon>Dreissenoidea</taxon>
        <taxon>Dreissenidae</taxon>
        <taxon>Dreissena</taxon>
    </lineage>
</organism>
<reference evidence="2" key="2">
    <citation type="submission" date="2020-11" db="EMBL/GenBank/DDBJ databases">
        <authorList>
            <person name="McCartney M.A."/>
            <person name="Auch B."/>
            <person name="Kono T."/>
            <person name="Mallez S."/>
            <person name="Becker A."/>
            <person name="Gohl D.M."/>
            <person name="Silverstein K.A.T."/>
            <person name="Koren S."/>
            <person name="Bechman K.B."/>
            <person name="Herman A."/>
            <person name="Abrahante J.E."/>
            <person name="Garbe J."/>
        </authorList>
    </citation>
    <scope>NUCLEOTIDE SEQUENCE</scope>
    <source>
        <strain evidence="2">Duluth1</strain>
        <tissue evidence="2">Whole animal</tissue>
    </source>
</reference>
<evidence type="ECO:0000313" key="4">
    <source>
        <dbReference type="Proteomes" id="UP000828390"/>
    </source>
</evidence>
<feature type="region of interest" description="Disordered" evidence="1">
    <location>
        <begin position="171"/>
        <end position="205"/>
    </location>
</feature>
<gene>
    <name evidence="2" type="ORF">DPMN_153139</name>
    <name evidence="3" type="ORF">DPMN_153279</name>
</gene>
<dbReference type="AlphaFoldDB" id="A0A9D4FKY5"/>
<name>A0A9D4FKY5_DREPO</name>
<dbReference type="EMBL" id="JAIWYP010000007">
    <property type="protein sequence ID" value="KAH3799529.1"/>
    <property type="molecule type" value="Genomic_DNA"/>
</dbReference>
<protein>
    <submittedName>
        <fullName evidence="2">Uncharacterized protein</fullName>
    </submittedName>
</protein>
<comment type="caution">
    <text evidence="2">The sequence shown here is derived from an EMBL/GenBank/DDBJ whole genome shotgun (WGS) entry which is preliminary data.</text>
</comment>
<accession>A0A9D4FKY5</accession>
<evidence type="ECO:0000313" key="2">
    <source>
        <dbReference type="EMBL" id="KAH3799529.1"/>
    </source>
</evidence>
<reference evidence="2" key="1">
    <citation type="journal article" date="2019" name="bioRxiv">
        <title>The Genome of the Zebra Mussel, Dreissena polymorpha: A Resource for Invasive Species Research.</title>
        <authorList>
            <person name="McCartney M.A."/>
            <person name="Auch B."/>
            <person name="Kono T."/>
            <person name="Mallez S."/>
            <person name="Zhang Y."/>
            <person name="Obille A."/>
            <person name="Becker A."/>
            <person name="Abrahante J.E."/>
            <person name="Garbe J."/>
            <person name="Badalamenti J.P."/>
            <person name="Herman A."/>
            <person name="Mangelson H."/>
            <person name="Liachko I."/>
            <person name="Sullivan S."/>
            <person name="Sone E.D."/>
            <person name="Koren S."/>
            <person name="Silverstein K.A.T."/>
            <person name="Beckman K.B."/>
            <person name="Gohl D.M."/>
        </authorList>
    </citation>
    <scope>NUCLEOTIDE SEQUENCE</scope>
    <source>
        <strain evidence="2">Duluth1</strain>
        <tissue evidence="2">Whole animal</tissue>
    </source>
</reference>